<dbReference type="EMBL" id="KI911160">
    <property type="protein sequence ID" value="ETR98773.1"/>
    <property type="molecule type" value="Genomic_DNA"/>
</dbReference>
<reference evidence="3" key="1">
    <citation type="journal article" date="2013" name="Ind. Biotechnol.">
        <title>Comparative genomics analysis of Trichoderma reesei strains.</title>
        <authorList>
            <person name="Koike H."/>
            <person name="Aerts A."/>
            <person name="LaButti K."/>
            <person name="Grigoriev I.V."/>
            <person name="Baker S.E."/>
        </authorList>
    </citation>
    <scope>NUCLEOTIDE SEQUENCE [LARGE SCALE GENOMIC DNA]</scope>
    <source>
        <strain evidence="3">ATCC 56765 / BCRC 32924 / NRRL 11460 / Rut C-30</strain>
    </source>
</reference>
<dbReference type="Proteomes" id="UP000024376">
    <property type="component" value="Unassembled WGS sequence"/>
</dbReference>
<dbReference type="KEGG" id="trr:M419DRAFT_11530"/>
<sequence length="66" mass="7014">MADKGVWRFSEQFPPATMLAPEGGSGDAQGAAQPSPEGRARFSSHESHRQGFGAWEESPSARVIGL</sequence>
<dbReference type="AlphaFoldDB" id="A0A024S0A1"/>
<evidence type="ECO:0000313" key="2">
    <source>
        <dbReference type="EMBL" id="ETR98773.1"/>
    </source>
</evidence>
<protein>
    <submittedName>
        <fullName evidence="2">Uncharacterized protein</fullName>
    </submittedName>
</protein>
<organism evidence="2 3">
    <name type="scientific">Hypocrea jecorina (strain ATCC 56765 / BCRC 32924 / NRRL 11460 / Rut C-30)</name>
    <name type="common">Trichoderma reesei</name>
    <dbReference type="NCBI Taxonomy" id="1344414"/>
    <lineage>
        <taxon>Eukaryota</taxon>
        <taxon>Fungi</taxon>
        <taxon>Dikarya</taxon>
        <taxon>Ascomycota</taxon>
        <taxon>Pezizomycotina</taxon>
        <taxon>Sordariomycetes</taxon>
        <taxon>Hypocreomycetidae</taxon>
        <taxon>Hypocreales</taxon>
        <taxon>Hypocreaceae</taxon>
        <taxon>Trichoderma</taxon>
    </lineage>
</organism>
<feature type="compositionally biased region" description="Basic and acidic residues" evidence="1">
    <location>
        <begin position="38"/>
        <end position="49"/>
    </location>
</feature>
<dbReference type="HOGENOM" id="CLU_2832998_0_0_1"/>
<evidence type="ECO:0000313" key="3">
    <source>
        <dbReference type="Proteomes" id="UP000024376"/>
    </source>
</evidence>
<evidence type="ECO:0000256" key="1">
    <source>
        <dbReference type="SAM" id="MobiDB-lite"/>
    </source>
</evidence>
<feature type="region of interest" description="Disordered" evidence="1">
    <location>
        <begin position="1"/>
        <end position="66"/>
    </location>
</feature>
<accession>A0A024S0A1</accession>
<name>A0A024S0A1_HYPJR</name>
<gene>
    <name evidence="2" type="ORF">M419DRAFT_11530</name>
</gene>
<proteinExistence type="predicted"/>